<dbReference type="AlphaFoldDB" id="A0A0D0B4F5"/>
<dbReference type="OrthoDB" id="2757939at2759"/>
<organism evidence="1 2">
    <name type="scientific">Collybiopsis luxurians FD-317 M1</name>
    <dbReference type="NCBI Taxonomy" id="944289"/>
    <lineage>
        <taxon>Eukaryota</taxon>
        <taxon>Fungi</taxon>
        <taxon>Dikarya</taxon>
        <taxon>Basidiomycota</taxon>
        <taxon>Agaricomycotina</taxon>
        <taxon>Agaricomycetes</taxon>
        <taxon>Agaricomycetidae</taxon>
        <taxon>Agaricales</taxon>
        <taxon>Marasmiineae</taxon>
        <taxon>Omphalotaceae</taxon>
        <taxon>Collybiopsis</taxon>
        <taxon>Collybiopsis luxurians</taxon>
    </lineage>
</organism>
<name>A0A0D0B4F5_9AGAR</name>
<keyword evidence="2" id="KW-1185">Reference proteome</keyword>
<protein>
    <submittedName>
        <fullName evidence="1">Uncharacterized protein</fullName>
    </submittedName>
</protein>
<dbReference type="HOGENOM" id="CLU_081358_0_0_1"/>
<dbReference type="EMBL" id="KN834786">
    <property type="protein sequence ID" value="KIK58170.1"/>
    <property type="molecule type" value="Genomic_DNA"/>
</dbReference>
<sequence length="302" mass="34204">MPGAYVCGVYDSVLHPMLICLSHCGLDKTRKSTVRKRLDEIDAAVRNRKTRFRPCFVIPERKTNLDADRERKKICLMATFDGSGIDDLPRMLRYFVTPVKSGSKDGYTKTFKDEECITTTPLWKPKEGVQTQWVICFLYEVNTADLRPWKGDIALDAVEQDRLVKLCDFKRKKWFEKALGSPLVVPVQMLKSILEFAAGDCEDRNIFASRITIPYQGQSRATFTSQATYRTRTSQLRGSTLRQSHTHFGTSSPIKENFSTINILPSKMVMAEKKPPQSTGKPKGILSLANITKRLESIAIQG</sequence>
<evidence type="ECO:0000313" key="2">
    <source>
        <dbReference type="Proteomes" id="UP000053593"/>
    </source>
</evidence>
<evidence type="ECO:0000313" key="1">
    <source>
        <dbReference type="EMBL" id="KIK58170.1"/>
    </source>
</evidence>
<gene>
    <name evidence="1" type="ORF">GYMLUDRAFT_246209</name>
</gene>
<reference evidence="1 2" key="1">
    <citation type="submission" date="2014-04" db="EMBL/GenBank/DDBJ databases">
        <title>Evolutionary Origins and Diversification of the Mycorrhizal Mutualists.</title>
        <authorList>
            <consortium name="DOE Joint Genome Institute"/>
            <consortium name="Mycorrhizal Genomics Consortium"/>
            <person name="Kohler A."/>
            <person name="Kuo A."/>
            <person name="Nagy L.G."/>
            <person name="Floudas D."/>
            <person name="Copeland A."/>
            <person name="Barry K.W."/>
            <person name="Cichocki N."/>
            <person name="Veneault-Fourrey C."/>
            <person name="LaButti K."/>
            <person name="Lindquist E.A."/>
            <person name="Lipzen A."/>
            <person name="Lundell T."/>
            <person name="Morin E."/>
            <person name="Murat C."/>
            <person name="Riley R."/>
            <person name="Ohm R."/>
            <person name="Sun H."/>
            <person name="Tunlid A."/>
            <person name="Henrissat B."/>
            <person name="Grigoriev I.V."/>
            <person name="Hibbett D.S."/>
            <person name="Martin F."/>
        </authorList>
    </citation>
    <scope>NUCLEOTIDE SEQUENCE [LARGE SCALE GENOMIC DNA]</scope>
    <source>
        <strain evidence="1 2">FD-317 M1</strain>
    </source>
</reference>
<proteinExistence type="predicted"/>
<accession>A0A0D0B4F5</accession>
<dbReference type="Proteomes" id="UP000053593">
    <property type="component" value="Unassembled WGS sequence"/>
</dbReference>